<dbReference type="OrthoDB" id="2140105at2759"/>
<feature type="non-terminal residue" evidence="3">
    <location>
        <position position="1"/>
    </location>
</feature>
<comment type="caution">
    <text evidence="3">The sequence shown here is derived from an EMBL/GenBank/DDBJ whole genome shotgun (WGS) entry which is preliminary data.</text>
</comment>
<keyword evidence="1" id="KW-0472">Membrane</keyword>
<feature type="transmembrane region" description="Helical" evidence="1">
    <location>
        <begin position="103"/>
        <end position="123"/>
    </location>
</feature>
<sequence>DFVGLIYLLILAYVLTLFHFGARAAIQDRLTLRALLLMRIIIPIIAYFIISCFYSLLNLAFQVPFNRWYGHSGFVIYWMMSWLGMAALGLAVEAMITLLTIRFVPFFLVLWLIVNVSVCFYPIPLLPGVFRYGYAMPFYNVQRAVRTIVFGTKNQLGLNFGVQIAWIAVSLVSIVLIQAWRRWEERKAKDGSGAKETA</sequence>
<evidence type="ECO:0000313" key="4">
    <source>
        <dbReference type="Proteomes" id="UP000298061"/>
    </source>
</evidence>
<evidence type="ECO:0000259" key="2">
    <source>
        <dbReference type="Pfam" id="PF12051"/>
    </source>
</evidence>
<gene>
    <name evidence="3" type="ORF">EWM64_g10967</name>
</gene>
<dbReference type="InterPro" id="IPR022703">
    <property type="entry name" value="DUF3533"/>
</dbReference>
<reference evidence="3 4" key="1">
    <citation type="submission" date="2019-02" db="EMBL/GenBank/DDBJ databases">
        <title>Genome sequencing of the rare red list fungi Hericium alpestre (H. flagellum).</title>
        <authorList>
            <person name="Buettner E."/>
            <person name="Kellner H."/>
        </authorList>
    </citation>
    <scope>NUCLEOTIDE SEQUENCE [LARGE SCALE GENOMIC DNA]</scope>
    <source>
        <strain evidence="3 4">DSM 108284</strain>
    </source>
</reference>
<dbReference type="PANTHER" id="PTHR34814">
    <property type="entry name" value="NITROSOGUANIDINE RESISTANCE PROTEIN SNG1"/>
    <property type="match status" value="1"/>
</dbReference>
<proteinExistence type="predicted"/>
<dbReference type="GO" id="GO:0016020">
    <property type="term" value="C:membrane"/>
    <property type="evidence" value="ECO:0007669"/>
    <property type="project" value="TreeGrafter"/>
</dbReference>
<keyword evidence="4" id="KW-1185">Reference proteome</keyword>
<keyword evidence="1" id="KW-1133">Transmembrane helix</keyword>
<protein>
    <recommendedName>
        <fullName evidence="2">DUF3533 domain-containing protein</fullName>
    </recommendedName>
</protein>
<dbReference type="AlphaFoldDB" id="A0A4Y9ZE42"/>
<dbReference type="InterPro" id="IPR053001">
    <property type="entry name" value="MNNG_permease-like"/>
</dbReference>
<dbReference type="Pfam" id="PF12051">
    <property type="entry name" value="DUF3533"/>
    <property type="match status" value="1"/>
</dbReference>
<evidence type="ECO:0000256" key="1">
    <source>
        <dbReference type="SAM" id="Phobius"/>
    </source>
</evidence>
<evidence type="ECO:0000313" key="3">
    <source>
        <dbReference type="EMBL" id="TFY73045.1"/>
    </source>
</evidence>
<name>A0A4Y9ZE42_9AGAM</name>
<dbReference type="PANTHER" id="PTHR34814:SF1">
    <property type="entry name" value="NITROSOGUANIDINE RESISTANCE PROTEIN SNG1"/>
    <property type="match status" value="1"/>
</dbReference>
<feature type="domain" description="DUF3533" evidence="2">
    <location>
        <begin position="3"/>
        <end position="171"/>
    </location>
</feature>
<feature type="transmembrane region" description="Helical" evidence="1">
    <location>
        <begin position="160"/>
        <end position="180"/>
    </location>
</feature>
<feature type="transmembrane region" description="Helical" evidence="1">
    <location>
        <begin position="36"/>
        <end position="56"/>
    </location>
</feature>
<feature type="transmembrane region" description="Helical" evidence="1">
    <location>
        <begin position="76"/>
        <end position="96"/>
    </location>
</feature>
<accession>A0A4Y9ZE42</accession>
<organism evidence="3 4">
    <name type="scientific">Hericium alpestre</name>
    <dbReference type="NCBI Taxonomy" id="135208"/>
    <lineage>
        <taxon>Eukaryota</taxon>
        <taxon>Fungi</taxon>
        <taxon>Dikarya</taxon>
        <taxon>Basidiomycota</taxon>
        <taxon>Agaricomycotina</taxon>
        <taxon>Agaricomycetes</taxon>
        <taxon>Russulales</taxon>
        <taxon>Hericiaceae</taxon>
        <taxon>Hericium</taxon>
    </lineage>
</organism>
<dbReference type="Proteomes" id="UP000298061">
    <property type="component" value="Unassembled WGS sequence"/>
</dbReference>
<feature type="transmembrane region" description="Helical" evidence="1">
    <location>
        <begin position="6"/>
        <end position="24"/>
    </location>
</feature>
<dbReference type="STRING" id="135208.A0A4Y9ZE42"/>
<dbReference type="EMBL" id="SFCI01003400">
    <property type="protein sequence ID" value="TFY73045.1"/>
    <property type="molecule type" value="Genomic_DNA"/>
</dbReference>
<keyword evidence="1" id="KW-0812">Transmembrane</keyword>